<evidence type="ECO:0000259" key="1">
    <source>
        <dbReference type="Pfam" id="PF04480"/>
    </source>
</evidence>
<protein>
    <submittedName>
        <fullName evidence="2">Endonuclease domain-containing protein</fullName>
    </submittedName>
</protein>
<gene>
    <name evidence="2" type="ORF">Dfulv_02500</name>
</gene>
<keyword evidence="2" id="KW-0540">Nuclease</keyword>
<dbReference type="EMBL" id="CP073720">
    <property type="protein sequence ID" value="UWP83199.1"/>
    <property type="molecule type" value="Genomic_DNA"/>
</dbReference>
<keyword evidence="3" id="KW-1185">Reference proteome</keyword>
<dbReference type="PANTHER" id="PTHR38590:SF1">
    <property type="entry name" value="BLL0828 PROTEIN"/>
    <property type="match status" value="1"/>
</dbReference>
<dbReference type="Pfam" id="PF04480">
    <property type="entry name" value="DUF559"/>
    <property type="match status" value="1"/>
</dbReference>
<keyword evidence="2" id="KW-0255">Endonuclease</keyword>
<dbReference type="InterPro" id="IPR011335">
    <property type="entry name" value="Restrct_endonuc-II-like"/>
</dbReference>
<dbReference type="SUPFAM" id="SSF52980">
    <property type="entry name" value="Restriction endonuclease-like"/>
    <property type="match status" value="1"/>
</dbReference>
<organism evidence="2 3">
    <name type="scientific">Dactylosporangium fulvum</name>
    <dbReference type="NCBI Taxonomy" id="53359"/>
    <lineage>
        <taxon>Bacteria</taxon>
        <taxon>Bacillati</taxon>
        <taxon>Actinomycetota</taxon>
        <taxon>Actinomycetes</taxon>
        <taxon>Micromonosporales</taxon>
        <taxon>Micromonosporaceae</taxon>
        <taxon>Dactylosporangium</taxon>
    </lineage>
</organism>
<dbReference type="Gene3D" id="3.40.960.10">
    <property type="entry name" value="VSR Endonuclease"/>
    <property type="match status" value="1"/>
</dbReference>
<evidence type="ECO:0000313" key="2">
    <source>
        <dbReference type="EMBL" id="UWP83199.1"/>
    </source>
</evidence>
<proteinExistence type="predicted"/>
<feature type="domain" description="DUF559" evidence="1">
    <location>
        <begin position="272"/>
        <end position="336"/>
    </location>
</feature>
<keyword evidence="2" id="KW-0378">Hydrolase</keyword>
<reference evidence="2" key="2">
    <citation type="submission" date="2022-09" db="EMBL/GenBank/DDBJ databases">
        <title>Biosynthetic gene clusters of Dactylosporangioum fulvum.</title>
        <authorList>
            <person name="Caradec T."/>
        </authorList>
    </citation>
    <scope>NUCLEOTIDE SEQUENCE</scope>
    <source>
        <strain evidence="2">NRRL B-16292</strain>
    </source>
</reference>
<evidence type="ECO:0000313" key="3">
    <source>
        <dbReference type="Proteomes" id="UP001059617"/>
    </source>
</evidence>
<dbReference type="PANTHER" id="PTHR38590">
    <property type="entry name" value="BLL0828 PROTEIN"/>
    <property type="match status" value="1"/>
</dbReference>
<dbReference type="GO" id="GO:0004519">
    <property type="term" value="F:endonuclease activity"/>
    <property type="evidence" value="ECO:0007669"/>
    <property type="project" value="UniProtKB-KW"/>
</dbReference>
<dbReference type="Proteomes" id="UP001059617">
    <property type="component" value="Chromosome"/>
</dbReference>
<dbReference type="InterPro" id="IPR047216">
    <property type="entry name" value="Endonuclease_DUF559_bact"/>
</dbReference>
<reference evidence="2" key="1">
    <citation type="submission" date="2021-04" db="EMBL/GenBank/DDBJ databases">
        <authorList>
            <person name="Hartkoorn R.C."/>
            <person name="Beaudoing E."/>
            <person name="Hot D."/>
        </authorList>
    </citation>
    <scope>NUCLEOTIDE SEQUENCE</scope>
    <source>
        <strain evidence="2">NRRL B-16292</strain>
    </source>
</reference>
<name>A0ABY5W169_9ACTN</name>
<dbReference type="RefSeq" id="WP_259860979.1">
    <property type="nucleotide sequence ID" value="NZ_BAAAST010000024.1"/>
</dbReference>
<sequence length="370" mass="39582">MAQSWADLPLDRPISIDGVSADSLALLIEPLPSDAPAIVTYNALPQPRAARIVATLLTELDRVARELFPAWLPKAAHIDSAAGAGVVAVRSIALRAAQNGGQYGPFLADLAERSLLQHVDATGPFDPEVRAVGLAKAIAAAFGRTRAAILIRVGEGFSVDQQQALIVAARWLSDSGRFGIWFTGTVLQVADAMEVVRFTPPTGEALPEFNAAYIDEPPLDEIVGYPAIAGQPHPGSRAEQLLEAALAPAAWAAGREWNQSYQPHPLTNPIRLDLLWRDARLVVEIDGVEHCDPARFAADRQRDVLLQLDGYAVLRFTNQQVLMHRDLVLAQIQQFLAGRRAGTHKGAMHAGPEAVTAGAGAPAHPDGGEH</sequence>
<dbReference type="InterPro" id="IPR007569">
    <property type="entry name" value="DUF559"/>
</dbReference>
<accession>A0ABY5W169</accession>